<evidence type="ECO:0000313" key="2">
    <source>
        <dbReference type="Proteomes" id="UP000029488"/>
    </source>
</evidence>
<dbReference type="Proteomes" id="UP000029488">
    <property type="component" value="Plasmid pMP1046B"/>
</dbReference>
<gene>
    <name evidence="1" type="ORF">LSJ_3153c</name>
</gene>
<proteinExistence type="predicted"/>
<dbReference type="AlphaFoldDB" id="A0A089QFF3"/>
<sequence length="262" mass="30123">MANREGICVFCHNKKSLIDSNNTLLSENGFGVCRSCSNRNVVLENKQSFIDMCLLLNMPFLIDKYENTVESGKKNVAWSTYKSRISKVWMEGFASSVFEYENQDKQEGFVITDEMKARWGTGYETSEIEVLELSLRNLYAIKEPATKFEVEKYISNVKLKIALDRAFEENDVKAIPALRKAYEDDCKTLGLEAVLNTKEDKIESVGESIRHWEATKPVPTRKEYEDVDGYAEYLTKWYITPLKRNFGMASEEEVNELYAGTE</sequence>
<dbReference type="KEGG" id="lsj:LSJ_3153c"/>
<dbReference type="RefSeq" id="WP_044005893.1">
    <property type="nucleotide sequence ID" value="NZ_CP007648.1"/>
</dbReference>
<organism evidence="1 2">
    <name type="scientific">Ligilactobacillus salivarius</name>
    <dbReference type="NCBI Taxonomy" id="1624"/>
    <lineage>
        <taxon>Bacteria</taxon>
        <taxon>Bacillati</taxon>
        <taxon>Bacillota</taxon>
        <taxon>Bacilli</taxon>
        <taxon>Lactobacillales</taxon>
        <taxon>Lactobacillaceae</taxon>
        <taxon>Ligilactobacillus</taxon>
    </lineage>
</organism>
<keyword evidence="1" id="KW-0614">Plasmid</keyword>
<reference evidence="1 2" key="1">
    <citation type="journal article" date="2014" name="BMC Genomics">
        <title>Unusual genome complexity in Lactobacillus salivarius JCM1046.</title>
        <authorList>
            <person name="Raftis E.J."/>
            <person name="Forde B.M."/>
            <person name="Claesson M.J."/>
            <person name="O'Toole P.W."/>
        </authorList>
    </citation>
    <scope>NUCLEOTIDE SEQUENCE [LARGE SCALE GENOMIC DNA]</scope>
    <source>
        <strain evidence="1 2">JCM1046</strain>
        <plasmid evidence="1 2">pMP1046B</plasmid>
    </source>
</reference>
<evidence type="ECO:0000313" key="1">
    <source>
        <dbReference type="EMBL" id="AIR11769.1"/>
    </source>
</evidence>
<geneLocation type="plasmid" evidence="1 2">
    <name>pMP1046B</name>
</geneLocation>
<protein>
    <submittedName>
        <fullName evidence="1">Uncharacterized protein</fullName>
    </submittedName>
</protein>
<dbReference type="EMBL" id="CP007648">
    <property type="protein sequence ID" value="AIR11769.1"/>
    <property type="molecule type" value="Genomic_DNA"/>
</dbReference>
<accession>A0A089QFF3</accession>
<name>A0A089QFF3_9LACO</name>